<dbReference type="InterPro" id="IPR018811">
    <property type="entry name" value="MRX11"/>
</dbReference>
<accession>A0AAN7W1K3</accession>
<evidence type="ECO:0000256" key="1">
    <source>
        <dbReference type="SAM" id="Phobius"/>
    </source>
</evidence>
<dbReference type="PANTHER" id="PTHR28002:SF1">
    <property type="entry name" value="MIOREX COMPLEX COMPONENT 11"/>
    <property type="match status" value="1"/>
</dbReference>
<keyword evidence="1" id="KW-0812">Transmembrane</keyword>
<dbReference type="Proteomes" id="UP001310594">
    <property type="component" value="Unassembled WGS sequence"/>
</dbReference>
<organism evidence="2 3">
    <name type="scientific">Elasticomyces elasticus</name>
    <dbReference type="NCBI Taxonomy" id="574655"/>
    <lineage>
        <taxon>Eukaryota</taxon>
        <taxon>Fungi</taxon>
        <taxon>Dikarya</taxon>
        <taxon>Ascomycota</taxon>
        <taxon>Pezizomycotina</taxon>
        <taxon>Dothideomycetes</taxon>
        <taxon>Dothideomycetidae</taxon>
        <taxon>Mycosphaerellales</taxon>
        <taxon>Teratosphaeriaceae</taxon>
        <taxon>Elasticomyces</taxon>
    </lineage>
</organism>
<sequence length="446" mass="50249">MLRQRLFARRWPNRSYATDAPSRIARIEARLPKFLHRYTTSLRNAPVSHISAFLILHELTAIVPLFGLAALFHYTNYLPPLISEGKWVAEGTEKFGRYLRRKGWISQADEDKAEGRSGKWFGRGEGGVRIVVELATAYAITKALLPIRLVLSVWGTPWFARWSVLPVSNLMKRVWQRRGGVTKSNVHPAAGTGAVGANVLPTCIEQRHSHWTATLTLHITAQSNRSRHTRKTSPNFLIVLDTDGYATNSSSHPHPVSFGSLKNTPPPSAMPVVSRFLALPAELRNFIYELAFEDSISMGGIQPGIVRACRQTRAESLSLFYNTSCFAFGNSLSLFIAPFDSQVSGWLQAIGQANAGQVRHLRFEHDWVFCPEDCNESVGPYYDYLHIFVQENGTRFTYWALTYCDSEGQMIVEEKKSWLSESEILESDVEAMIEQAARLPDSTYCY</sequence>
<name>A0AAN7W1K3_9PEZI</name>
<gene>
    <name evidence="2" type="ORF">LTR97_009179</name>
</gene>
<comment type="caution">
    <text evidence="2">The sequence shown here is derived from an EMBL/GenBank/DDBJ whole genome shotgun (WGS) entry which is preliminary data.</text>
</comment>
<dbReference type="PANTHER" id="PTHR28002">
    <property type="entry name" value="MIOREX COMPLEX COMPONENT 11"/>
    <property type="match status" value="1"/>
</dbReference>
<dbReference type="Pfam" id="PF10306">
    <property type="entry name" value="FLILHELTA"/>
    <property type="match status" value="1"/>
</dbReference>
<reference evidence="2" key="1">
    <citation type="submission" date="2023-08" db="EMBL/GenBank/DDBJ databases">
        <title>Black Yeasts Isolated from many extreme environments.</title>
        <authorList>
            <person name="Coleine C."/>
            <person name="Stajich J.E."/>
            <person name="Selbmann L."/>
        </authorList>
    </citation>
    <scope>NUCLEOTIDE SEQUENCE</scope>
    <source>
        <strain evidence="2">CCFEE 5810</strain>
    </source>
</reference>
<feature type="transmembrane region" description="Helical" evidence="1">
    <location>
        <begin position="52"/>
        <end position="74"/>
    </location>
</feature>
<proteinExistence type="predicted"/>
<dbReference type="EMBL" id="JAVRQU010000015">
    <property type="protein sequence ID" value="KAK5694589.1"/>
    <property type="molecule type" value="Genomic_DNA"/>
</dbReference>
<dbReference type="AlphaFoldDB" id="A0AAN7W1K3"/>
<evidence type="ECO:0000313" key="2">
    <source>
        <dbReference type="EMBL" id="KAK5694589.1"/>
    </source>
</evidence>
<keyword evidence="1" id="KW-0472">Membrane</keyword>
<keyword evidence="1" id="KW-1133">Transmembrane helix</keyword>
<dbReference type="GO" id="GO:0005739">
    <property type="term" value="C:mitochondrion"/>
    <property type="evidence" value="ECO:0007669"/>
    <property type="project" value="TreeGrafter"/>
</dbReference>
<protein>
    <submittedName>
        <fullName evidence="2">Uncharacterized protein</fullName>
    </submittedName>
</protein>
<evidence type="ECO:0000313" key="3">
    <source>
        <dbReference type="Proteomes" id="UP001310594"/>
    </source>
</evidence>